<organism evidence="4 5">
    <name type="scientific">Amphibacillus marinus</name>
    <dbReference type="NCBI Taxonomy" id="872970"/>
    <lineage>
        <taxon>Bacteria</taxon>
        <taxon>Bacillati</taxon>
        <taxon>Bacillota</taxon>
        <taxon>Bacilli</taxon>
        <taxon>Bacillales</taxon>
        <taxon>Bacillaceae</taxon>
        <taxon>Amphibacillus</taxon>
    </lineage>
</organism>
<gene>
    <name evidence="4" type="ORF">SAMN04488134_111105</name>
</gene>
<feature type="transmembrane region" description="Helical" evidence="3">
    <location>
        <begin position="64"/>
        <end position="81"/>
    </location>
</feature>
<dbReference type="PIRSF" id="PIRSF016661">
    <property type="entry name" value="BioY"/>
    <property type="match status" value="1"/>
</dbReference>
<dbReference type="PANTHER" id="PTHR34295:SF1">
    <property type="entry name" value="BIOTIN TRANSPORTER BIOY"/>
    <property type="match status" value="1"/>
</dbReference>
<feature type="transmembrane region" description="Helical" evidence="3">
    <location>
        <begin position="87"/>
        <end position="111"/>
    </location>
</feature>
<evidence type="ECO:0000256" key="2">
    <source>
        <dbReference type="PIRNR" id="PIRNR016661"/>
    </source>
</evidence>
<proteinExistence type="inferred from homology"/>
<accession>A0A1H8S006</accession>
<keyword evidence="2" id="KW-0813">Transport</keyword>
<dbReference type="EMBL" id="FODJ01000011">
    <property type="protein sequence ID" value="SEO72021.1"/>
    <property type="molecule type" value="Genomic_DNA"/>
</dbReference>
<dbReference type="Proteomes" id="UP000199300">
    <property type="component" value="Unassembled WGS sequence"/>
</dbReference>
<keyword evidence="3" id="KW-1133">Transmembrane helix</keyword>
<feature type="transmembrane region" description="Helical" evidence="3">
    <location>
        <begin position="39"/>
        <end position="57"/>
    </location>
</feature>
<dbReference type="Pfam" id="PF02632">
    <property type="entry name" value="BioY"/>
    <property type="match status" value="1"/>
</dbReference>
<dbReference type="RefSeq" id="WP_091499524.1">
    <property type="nucleotide sequence ID" value="NZ_FODJ01000011.1"/>
</dbReference>
<dbReference type="Gene3D" id="1.10.1760.20">
    <property type="match status" value="1"/>
</dbReference>
<evidence type="ECO:0000256" key="3">
    <source>
        <dbReference type="SAM" id="Phobius"/>
    </source>
</evidence>
<keyword evidence="5" id="KW-1185">Reference proteome</keyword>
<dbReference type="PANTHER" id="PTHR34295">
    <property type="entry name" value="BIOTIN TRANSPORTER BIOY"/>
    <property type="match status" value="1"/>
</dbReference>
<sequence>MKKYQTIDLTYSAFFICLMAIGSNITFWIPFLAIPIGGVSVPVSLQTFISILAGIILGKRLAAFSIFGYLLLGIAGVPVFAQMQSGIFVLFGYTGGFLLSFIVTAYLAGLIIEIKKPFTKRSIFLASLSGTLVNYLIGVTYMYIAMNTWMGLEVSYYASWVSMIPFLIKDLGLSLFITFALYSVIQRLSLLQKKHI</sequence>
<feature type="transmembrane region" description="Helical" evidence="3">
    <location>
        <begin position="164"/>
        <end position="185"/>
    </location>
</feature>
<evidence type="ECO:0000256" key="1">
    <source>
        <dbReference type="ARBA" id="ARBA00010692"/>
    </source>
</evidence>
<dbReference type="GO" id="GO:0005886">
    <property type="term" value="C:plasma membrane"/>
    <property type="evidence" value="ECO:0007669"/>
    <property type="project" value="UniProtKB-SubCell"/>
</dbReference>
<feature type="transmembrane region" description="Helical" evidence="3">
    <location>
        <begin position="123"/>
        <end position="144"/>
    </location>
</feature>
<keyword evidence="2 3" id="KW-0472">Membrane</keyword>
<dbReference type="InterPro" id="IPR003784">
    <property type="entry name" value="BioY"/>
</dbReference>
<dbReference type="STRING" id="872970.SAMN04488134_111105"/>
<name>A0A1H8S006_9BACI</name>
<evidence type="ECO:0000313" key="4">
    <source>
        <dbReference type="EMBL" id="SEO72021.1"/>
    </source>
</evidence>
<feature type="transmembrane region" description="Helical" evidence="3">
    <location>
        <begin position="12"/>
        <end position="33"/>
    </location>
</feature>
<dbReference type="AlphaFoldDB" id="A0A1H8S006"/>
<keyword evidence="2" id="KW-1003">Cell membrane</keyword>
<keyword evidence="3" id="KW-0812">Transmembrane</keyword>
<reference evidence="4 5" key="1">
    <citation type="submission" date="2016-10" db="EMBL/GenBank/DDBJ databases">
        <authorList>
            <person name="de Groot N.N."/>
        </authorList>
    </citation>
    <scope>NUCLEOTIDE SEQUENCE [LARGE SCALE GENOMIC DNA]</scope>
    <source>
        <strain evidence="4 5">CGMCC 1.10434</strain>
    </source>
</reference>
<comment type="subcellular location">
    <subcellularLocation>
        <location evidence="2">Cell membrane</location>
        <topology evidence="2">Multi-pass membrane protein</topology>
    </subcellularLocation>
</comment>
<evidence type="ECO:0000313" key="5">
    <source>
        <dbReference type="Proteomes" id="UP000199300"/>
    </source>
</evidence>
<comment type="similarity">
    <text evidence="1 2">Belongs to the BioY family.</text>
</comment>
<protein>
    <recommendedName>
        <fullName evidence="2">Biotin transporter</fullName>
    </recommendedName>
</protein>
<dbReference type="GO" id="GO:0015225">
    <property type="term" value="F:biotin transmembrane transporter activity"/>
    <property type="evidence" value="ECO:0007669"/>
    <property type="project" value="UniProtKB-UniRule"/>
</dbReference>
<dbReference type="OrthoDB" id="9803495at2"/>